<dbReference type="InterPro" id="IPR042219">
    <property type="entry name" value="AAA_lid_11_sf"/>
</dbReference>
<proteinExistence type="predicted"/>
<accession>A0A7S3G6N5</accession>
<evidence type="ECO:0000313" key="4">
    <source>
        <dbReference type="EMBL" id="CAE0255143.1"/>
    </source>
</evidence>
<organism evidence="4">
    <name type="scientific">Palpitomonas bilix</name>
    <dbReference type="NCBI Taxonomy" id="652834"/>
    <lineage>
        <taxon>Eukaryota</taxon>
        <taxon>Eukaryota incertae sedis</taxon>
    </lineage>
</organism>
<dbReference type="EMBL" id="HBIB01026837">
    <property type="protein sequence ID" value="CAE0255143.1"/>
    <property type="molecule type" value="Transcribed_RNA"/>
</dbReference>
<dbReference type="Pfam" id="PF18198">
    <property type="entry name" value="AAA_lid_11"/>
    <property type="match status" value="1"/>
</dbReference>
<dbReference type="Gene3D" id="1.20.1270.280">
    <property type="match status" value="1"/>
</dbReference>
<dbReference type="InterPro" id="IPR043160">
    <property type="entry name" value="Dynein_C_barrel"/>
</dbReference>
<dbReference type="FunFam" id="3.10.490.20:FF:000002">
    <property type="entry name" value="Dynein axonemal heavy chain 17"/>
    <property type="match status" value="1"/>
</dbReference>
<feature type="domain" description="Dynein heavy chain C-terminal" evidence="3">
    <location>
        <begin position="282"/>
        <end position="571"/>
    </location>
</feature>
<feature type="domain" description="Dynein heavy chain region D6 P-loop" evidence="1">
    <location>
        <begin position="1"/>
        <end position="109"/>
    </location>
</feature>
<dbReference type="InterPro" id="IPR027417">
    <property type="entry name" value="P-loop_NTPase"/>
</dbReference>
<dbReference type="GO" id="GO:0051959">
    <property type="term" value="F:dynein light intermediate chain binding"/>
    <property type="evidence" value="ECO:0007669"/>
    <property type="project" value="InterPro"/>
</dbReference>
<name>A0A7S3G6N5_9EUKA</name>
<dbReference type="PANTHER" id="PTHR22878">
    <property type="entry name" value="DYNEIN HEAVY CHAIN 6, AXONEMAL-LIKE-RELATED"/>
    <property type="match status" value="1"/>
</dbReference>
<evidence type="ECO:0000259" key="3">
    <source>
        <dbReference type="Pfam" id="PF18199"/>
    </source>
</evidence>
<dbReference type="GO" id="GO:0008569">
    <property type="term" value="F:minus-end-directed microtubule motor activity"/>
    <property type="evidence" value="ECO:0007669"/>
    <property type="project" value="InterPro"/>
</dbReference>
<evidence type="ECO:0008006" key="5">
    <source>
        <dbReference type="Google" id="ProtNLM"/>
    </source>
</evidence>
<dbReference type="Gene3D" id="3.40.50.300">
    <property type="entry name" value="P-loop containing nucleotide triphosphate hydrolases"/>
    <property type="match status" value="1"/>
</dbReference>
<protein>
    <recommendedName>
        <fullName evidence="5">Dynein heavy chain</fullName>
    </recommendedName>
</protein>
<dbReference type="GO" id="GO:0045505">
    <property type="term" value="F:dynein intermediate chain binding"/>
    <property type="evidence" value="ECO:0007669"/>
    <property type="project" value="InterPro"/>
</dbReference>
<evidence type="ECO:0000259" key="1">
    <source>
        <dbReference type="Pfam" id="PF03028"/>
    </source>
</evidence>
<reference evidence="4" key="1">
    <citation type="submission" date="2021-01" db="EMBL/GenBank/DDBJ databases">
        <authorList>
            <person name="Corre E."/>
            <person name="Pelletier E."/>
            <person name="Niang G."/>
            <person name="Scheremetjew M."/>
            <person name="Finn R."/>
            <person name="Kale V."/>
            <person name="Holt S."/>
            <person name="Cochrane G."/>
            <person name="Meng A."/>
            <person name="Brown T."/>
            <person name="Cohen L."/>
        </authorList>
    </citation>
    <scope>NUCLEOTIDE SEQUENCE</scope>
    <source>
        <strain evidence="4">NIES-2562</strain>
    </source>
</reference>
<dbReference type="GO" id="GO:0030286">
    <property type="term" value="C:dynein complex"/>
    <property type="evidence" value="ECO:0007669"/>
    <property type="project" value="InterPro"/>
</dbReference>
<dbReference type="Pfam" id="PF03028">
    <property type="entry name" value="Dynein_heavy"/>
    <property type="match status" value="1"/>
</dbReference>
<evidence type="ECO:0000259" key="2">
    <source>
        <dbReference type="Pfam" id="PF18198"/>
    </source>
</evidence>
<dbReference type="InterPro" id="IPR026983">
    <property type="entry name" value="DHC"/>
</dbReference>
<dbReference type="PANTHER" id="PTHR22878:SF63">
    <property type="entry name" value="DYNEIN AXONEMAL HEAVY CHAIN 10"/>
    <property type="match status" value="1"/>
</dbReference>
<gene>
    <name evidence="4" type="ORF">PBIL07802_LOCUS17395</name>
</gene>
<feature type="domain" description="Dynein heavy chain AAA lid" evidence="2">
    <location>
        <begin position="141"/>
        <end position="276"/>
    </location>
</feature>
<dbReference type="Gene3D" id="3.10.490.20">
    <property type="match status" value="1"/>
</dbReference>
<dbReference type="FunFam" id="1.10.8.720:FF:000002">
    <property type="entry name" value="Dynein heavy chain 9, axonemal"/>
    <property type="match status" value="1"/>
</dbReference>
<dbReference type="InterPro" id="IPR041228">
    <property type="entry name" value="Dynein_C"/>
</dbReference>
<dbReference type="InterPro" id="IPR004273">
    <property type="entry name" value="Dynein_heavy_D6_P-loop"/>
</dbReference>
<dbReference type="AlphaFoldDB" id="A0A7S3G6N5"/>
<dbReference type="Pfam" id="PF18199">
    <property type="entry name" value="Dynein_C"/>
    <property type="match status" value="1"/>
</dbReference>
<dbReference type="Gene3D" id="1.10.8.720">
    <property type="entry name" value="Region D6 of dynein motor"/>
    <property type="match status" value="1"/>
</dbReference>
<dbReference type="GO" id="GO:0007018">
    <property type="term" value="P:microtubule-based movement"/>
    <property type="evidence" value="ECO:0007669"/>
    <property type="project" value="InterPro"/>
</dbReference>
<dbReference type="InterPro" id="IPR041658">
    <property type="entry name" value="AAA_lid_11"/>
</dbReference>
<sequence length="574" mass="64730">MDPVKEVEALGRAKGFSEDNRKFVNVSLGQGQEPIAERGLQTAAQSGGWVFLQNIHLMAKWLPKLEKLLLQLSMSPHPDFRVYLSAEPPANPHVQSLPLSIVQTSIKVTNEPPQDFKANLSRAFANYSPESLEQCSRVSEYKSILFSLCFFHALVLGRRKFGPQGWSRVYNFNDGDLLISSDVLFNYLENNVKVPWEDLRYIFGEIMYGGHITDDWDRRLCRTYLELLMREELFDDMEMAPGLTSPKPMSYQQYKEFIDTSLPPESPELFLLHPNAEIGFLTQQSTLLFSTILELQPRQVGGSGGMSMDEKVAESVEGFLTSLPSDFEELSVDEPTPFASFVLQECGRMNILLKAIRSSLAELDLGLKGELTMSERMDALKISLFQDKVPDVWAAAAYPSLKPLAPWFADLLRRHKHLESNASDLSMPKVVWISGLFNPQAFLTAIMQTTARKNNLPLDKMVLQTEVTKKTMEDITVVPREGAFVNGLYLEGARWNEKSNSLDDSILKDLTPPLPILYVKAVHADKRELSDVYQCPVYKTSQRGPTYVFTAQLKTKAKDKKWIAAGVALLMSVE</sequence>